<comment type="caution">
    <text evidence="3">The sequence shown here is derived from an EMBL/GenBank/DDBJ whole genome shotgun (WGS) entry which is preliminary data.</text>
</comment>
<keyword evidence="2" id="KW-0732">Signal</keyword>
<reference evidence="3 4" key="1">
    <citation type="submission" date="2018-07" db="EMBL/GenBank/DDBJ databases">
        <title>Arthrobacter sp. nov., isolated from raw cow's milk with high bacterial count.</title>
        <authorList>
            <person name="Hahne J."/>
            <person name="Isele D."/>
            <person name="Lipski A."/>
        </authorList>
    </citation>
    <scope>NUCLEOTIDE SEQUENCE [LARGE SCALE GENOMIC DNA]</scope>
    <source>
        <strain evidence="3 4">JZ R-35</strain>
    </source>
</reference>
<dbReference type="AlphaFoldDB" id="A0A399JBB0"/>
<feature type="region of interest" description="Disordered" evidence="1">
    <location>
        <begin position="30"/>
        <end position="64"/>
    </location>
</feature>
<evidence type="ECO:0000313" key="3">
    <source>
        <dbReference type="EMBL" id="RII42855.1"/>
    </source>
</evidence>
<feature type="chain" id="PRO_5038423668" description="Lipoprotein" evidence="2">
    <location>
        <begin position="26"/>
        <end position="315"/>
    </location>
</feature>
<gene>
    <name evidence="3" type="ORF">DWB68_04730</name>
</gene>
<sequence>METSTFGGTARLIPVVALAASLALAGCTADGEHQGAHGDTAPVTTSMPPTTDTETASPSGAATDLSTLRPEAHEDGDVSRADFTNAFVDRSGTGPAEINLPARPEAKVGVTAACSGDGAIGVYIDNQNGSRYLWGKFDCDGTYTGSATSTKPLLTQASTLKVEVDDDVDWRVLVAEVPTPSAGAAAATPGGSANPADALEQLRGADGPSRAEFLGEGKPVRMLFDRVSTKSLTASVQLAPRLNTAILVQCTQEASVAVSLFSADGQGMRSGGTSCLREGGSWLGGSLASTRATLTIKAPDGVGFRVWVWQYRPAT</sequence>
<accession>A0A399JBB0</accession>
<keyword evidence="4" id="KW-1185">Reference proteome</keyword>
<evidence type="ECO:0000256" key="2">
    <source>
        <dbReference type="SAM" id="SignalP"/>
    </source>
</evidence>
<feature type="signal peptide" evidence="2">
    <location>
        <begin position="1"/>
        <end position="25"/>
    </location>
</feature>
<evidence type="ECO:0008006" key="5">
    <source>
        <dbReference type="Google" id="ProtNLM"/>
    </source>
</evidence>
<dbReference type="EMBL" id="QQXK01000007">
    <property type="protein sequence ID" value="RII42855.1"/>
    <property type="molecule type" value="Genomic_DNA"/>
</dbReference>
<evidence type="ECO:0000256" key="1">
    <source>
        <dbReference type="SAM" id="MobiDB-lite"/>
    </source>
</evidence>
<evidence type="ECO:0000313" key="4">
    <source>
        <dbReference type="Proteomes" id="UP000265419"/>
    </source>
</evidence>
<dbReference type="Proteomes" id="UP000265419">
    <property type="component" value="Unassembled WGS sequence"/>
</dbReference>
<dbReference type="RefSeq" id="WP_119424000.1">
    <property type="nucleotide sequence ID" value="NZ_QQXK01000007.1"/>
</dbReference>
<protein>
    <recommendedName>
        <fullName evidence="5">Lipoprotein</fullName>
    </recommendedName>
</protein>
<proteinExistence type="predicted"/>
<name>A0A399JBB0_9MICC</name>
<feature type="compositionally biased region" description="Low complexity" evidence="1">
    <location>
        <begin position="42"/>
        <end position="55"/>
    </location>
</feature>
<organism evidence="3 4">
    <name type="scientific">Galactobacter valiniphilus</name>
    <dbReference type="NCBI Taxonomy" id="2676122"/>
    <lineage>
        <taxon>Bacteria</taxon>
        <taxon>Bacillati</taxon>
        <taxon>Actinomycetota</taxon>
        <taxon>Actinomycetes</taxon>
        <taxon>Micrococcales</taxon>
        <taxon>Micrococcaceae</taxon>
        <taxon>Galactobacter</taxon>
    </lineage>
</organism>